<feature type="binding site" evidence="9">
    <location>
        <position position="144"/>
    </location>
    <ligand>
        <name>Zn(2+)</name>
        <dbReference type="ChEBI" id="CHEBI:29105"/>
        <note>catalytic</note>
    </ligand>
</feature>
<sequence>MELDITWEEPSISPQEKAGWEVLIAQGITRALQEAEGPENGEIGVLFTDNETIRGLNRDYRGIDNPTDVLSFALQEKTEEEPDIYFHHDEDQDDGFPDLGAMLGDIVISVQRAREQAAEYGHSLEREIVFLAVHGTLHLLGYDHQTEEQRSGMRELEERIMEKIGLAR</sequence>
<keyword evidence="10" id="KW-0482">Metalloprotease</keyword>
<dbReference type="STRING" id="645991.Sgly_2424"/>
<keyword evidence="8 9" id="KW-0862">Zinc</keyword>
<dbReference type="Pfam" id="PF02130">
    <property type="entry name" value="YbeY"/>
    <property type="match status" value="1"/>
</dbReference>
<dbReference type="InterPro" id="IPR020549">
    <property type="entry name" value="YbeY_CS"/>
</dbReference>
<dbReference type="GO" id="GO:0004521">
    <property type="term" value="F:RNA endonuclease activity"/>
    <property type="evidence" value="ECO:0007669"/>
    <property type="project" value="UniProtKB-UniRule"/>
</dbReference>
<evidence type="ECO:0000256" key="6">
    <source>
        <dbReference type="ARBA" id="ARBA00022759"/>
    </source>
</evidence>
<proteinExistence type="inferred from homology"/>
<dbReference type="AlphaFoldDB" id="F0SVD6"/>
<keyword evidence="10" id="KW-0645">Protease</keyword>
<evidence type="ECO:0000256" key="5">
    <source>
        <dbReference type="ARBA" id="ARBA00022723"/>
    </source>
</evidence>
<name>F0SVD6_SYNGF</name>
<dbReference type="RefSeq" id="WP_013625574.1">
    <property type="nucleotide sequence ID" value="NC_015172.1"/>
</dbReference>
<reference evidence="11" key="2">
    <citation type="submission" date="2011-02" db="EMBL/GenBank/DDBJ databases">
        <title>The complete genome of Syntrophobotulus glycolicus DSM 8271.</title>
        <authorList>
            <person name="Lucas S."/>
            <person name="Copeland A."/>
            <person name="Lapidus A."/>
            <person name="Bruce D."/>
            <person name="Goodwin L."/>
            <person name="Pitluck S."/>
            <person name="Kyrpides N."/>
            <person name="Mavromatis K."/>
            <person name="Pagani I."/>
            <person name="Ivanova N."/>
            <person name="Mikhailova N."/>
            <person name="Chertkov O."/>
            <person name="Held B."/>
            <person name="Detter J.C."/>
            <person name="Tapia R."/>
            <person name="Han C."/>
            <person name="Land M."/>
            <person name="Hauser L."/>
            <person name="Markowitz V."/>
            <person name="Cheng J.-F."/>
            <person name="Hugenholtz P."/>
            <person name="Woyke T."/>
            <person name="Wu D."/>
            <person name="Spring S."/>
            <person name="Schroeder M."/>
            <person name="Brambilla E."/>
            <person name="Klenk H.-P."/>
            <person name="Eisen J.A."/>
        </authorList>
    </citation>
    <scope>NUCLEOTIDE SEQUENCE [LARGE SCALE GENOMIC DNA]</scope>
    <source>
        <strain evidence="11">DSM 8271 / FlGlyR</strain>
    </source>
</reference>
<comment type="function">
    <text evidence="9">Single strand-specific metallo-endoribonuclease involved in late-stage 70S ribosome quality control and in maturation of the 3' terminus of the 16S rRNA.</text>
</comment>
<feature type="binding site" evidence="9">
    <location>
        <position position="138"/>
    </location>
    <ligand>
        <name>Zn(2+)</name>
        <dbReference type="ChEBI" id="CHEBI:29105"/>
        <note>catalytic</note>
    </ligand>
</feature>
<dbReference type="SUPFAM" id="SSF55486">
    <property type="entry name" value="Metalloproteases ('zincins'), catalytic domain"/>
    <property type="match status" value="1"/>
</dbReference>
<evidence type="ECO:0000313" key="11">
    <source>
        <dbReference type="Proteomes" id="UP000007488"/>
    </source>
</evidence>
<evidence type="ECO:0000256" key="2">
    <source>
        <dbReference type="ARBA" id="ARBA00022517"/>
    </source>
</evidence>
<dbReference type="PANTHER" id="PTHR46986">
    <property type="entry name" value="ENDORIBONUCLEASE YBEY, CHLOROPLASTIC"/>
    <property type="match status" value="1"/>
</dbReference>
<dbReference type="OrthoDB" id="9807740at2"/>
<comment type="similarity">
    <text evidence="1 9">Belongs to the endoribonuclease YbeY family.</text>
</comment>
<evidence type="ECO:0000256" key="3">
    <source>
        <dbReference type="ARBA" id="ARBA00022552"/>
    </source>
</evidence>
<dbReference type="PROSITE" id="PS01306">
    <property type="entry name" value="UPF0054"/>
    <property type="match status" value="1"/>
</dbReference>
<dbReference type="InterPro" id="IPR023091">
    <property type="entry name" value="MetalPrtase_cat_dom_sf_prd"/>
</dbReference>
<dbReference type="InterPro" id="IPR002036">
    <property type="entry name" value="YbeY"/>
</dbReference>
<accession>F0SVD6</accession>
<dbReference type="GO" id="GO:0005737">
    <property type="term" value="C:cytoplasm"/>
    <property type="evidence" value="ECO:0007669"/>
    <property type="project" value="UniProtKB-SubCell"/>
</dbReference>
<feature type="binding site" evidence="9">
    <location>
        <position position="134"/>
    </location>
    <ligand>
        <name>Zn(2+)</name>
        <dbReference type="ChEBI" id="CHEBI:29105"/>
        <note>catalytic</note>
    </ligand>
</feature>
<evidence type="ECO:0000256" key="4">
    <source>
        <dbReference type="ARBA" id="ARBA00022722"/>
    </source>
</evidence>
<gene>
    <name evidence="9" type="primary">ybeY</name>
    <name evidence="10" type="ordered locus">Sgly_2424</name>
</gene>
<dbReference type="PANTHER" id="PTHR46986:SF1">
    <property type="entry name" value="ENDORIBONUCLEASE YBEY, CHLOROPLASTIC"/>
    <property type="match status" value="1"/>
</dbReference>
<dbReference type="GO" id="GO:0006364">
    <property type="term" value="P:rRNA processing"/>
    <property type="evidence" value="ECO:0007669"/>
    <property type="project" value="UniProtKB-UniRule"/>
</dbReference>
<keyword evidence="9" id="KW-0963">Cytoplasm</keyword>
<dbReference type="eggNOG" id="COG0319">
    <property type="taxonomic scope" value="Bacteria"/>
</dbReference>
<keyword evidence="4 9" id="KW-0540">Nuclease</keyword>
<evidence type="ECO:0000256" key="8">
    <source>
        <dbReference type="ARBA" id="ARBA00022833"/>
    </source>
</evidence>
<dbReference type="KEGG" id="sgy:Sgly_2424"/>
<keyword evidence="5 9" id="KW-0479">Metal-binding</keyword>
<evidence type="ECO:0000313" key="10">
    <source>
        <dbReference type="EMBL" id="ADY56709.1"/>
    </source>
</evidence>
<dbReference type="NCBIfam" id="TIGR00043">
    <property type="entry name" value="rRNA maturation RNase YbeY"/>
    <property type="match status" value="1"/>
</dbReference>
<keyword evidence="2 9" id="KW-0690">Ribosome biogenesis</keyword>
<comment type="cofactor">
    <cofactor evidence="9">
        <name>Zn(2+)</name>
        <dbReference type="ChEBI" id="CHEBI:29105"/>
    </cofactor>
    <text evidence="9">Binds 1 zinc ion.</text>
</comment>
<dbReference type="EC" id="3.1.-.-" evidence="9"/>
<organism evidence="10 11">
    <name type="scientific">Syntrophobotulus glycolicus (strain DSM 8271 / FlGlyR)</name>
    <dbReference type="NCBI Taxonomy" id="645991"/>
    <lineage>
        <taxon>Bacteria</taxon>
        <taxon>Bacillati</taxon>
        <taxon>Bacillota</taxon>
        <taxon>Clostridia</taxon>
        <taxon>Eubacteriales</taxon>
        <taxon>Desulfitobacteriaceae</taxon>
        <taxon>Syntrophobotulus</taxon>
    </lineage>
</organism>
<evidence type="ECO:0000256" key="7">
    <source>
        <dbReference type="ARBA" id="ARBA00022801"/>
    </source>
</evidence>
<dbReference type="GO" id="GO:0004222">
    <property type="term" value="F:metalloendopeptidase activity"/>
    <property type="evidence" value="ECO:0007669"/>
    <property type="project" value="InterPro"/>
</dbReference>
<dbReference type="GO" id="GO:0008270">
    <property type="term" value="F:zinc ion binding"/>
    <property type="evidence" value="ECO:0007669"/>
    <property type="project" value="UniProtKB-UniRule"/>
</dbReference>
<evidence type="ECO:0000256" key="1">
    <source>
        <dbReference type="ARBA" id="ARBA00010875"/>
    </source>
</evidence>
<comment type="subcellular location">
    <subcellularLocation>
        <location evidence="9">Cytoplasm</location>
    </subcellularLocation>
</comment>
<reference evidence="10 11" key="1">
    <citation type="journal article" date="2011" name="Stand. Genomic Sci.">
        <title>Complete genome sequence of Syntrophobotulus glycolicus type strain (FlGlyR).</title>
        <authorList>
            <person name="Han C."/>
            <person name="Mwirichia R."/>
            <person name="Chertkov O."/>
            <person name="Held B."/>
            <person name="Lapidus A."/>
            <person name="Nolan M."/>
            <person name="Lucas S."/>
            <person name="Hammon N."/>
            <person name="Deshpande S."/>
            <person name="Cheng J.F."/>
            <person name="Tapia R."/>
            <person name="Goodwin L."/>
            <person name="Pitluck S."/>
            <person name="Huntemann M."/>
            <person name="Liolios K."/>
            <person name="Ivanova N."/>
            <person name="Pagani I."/>
            <person name="Mavromatis K."/>
            <person name="Ovchinikova G."/>
            <person name="Pati A."/>
            <person name="Chen A."/>
            <person name="Palaniappan K."/>
            <person name="Land M."/>
            <person name="Hauser L."/>
            <person name="Brambilla E.M."/>
            <person name="Rohde M."/>
            <person name="Spring S."/>
            <person name="Sikorski J."/>
            <person name="Goker M."/>
            <person name="Woyke T."/>
            <person name="Bristow J."/>
            <person name="Eisen J.A."/>
            <person name="Markowitz V."/>
            <person name="Hugenholtz P."/>
            <person name="Kyrpides N.C."/>
            <person name="Klenk H.P."/>
            <person name="Detter J.C."/>
        </authorList>
    </citation>
    <scope>NUCLEOTIDE SEQUENCE [LARGE SCALE GENOMIC DNA]</scope>
    <source>
        <strain evidence="11">DSM 8271 / FlGlyR</strain>
    </source>
</reference>
<keyword evidence="6 9" id="KW-0255">Endonuclease</keyword>
<dbReference type="HAMAP" id="MF_00009">
    <property type="entry name" value="Endoribonucl_YbeY"/>
    <property type="match status" value="1"/>
</dbReference>
<dbReference type="Gene3D" id="3.40.390.30">
    <property type="entry name" value="Metalloproteases ('zincins'), catalytic domain"/>
    <property type="match status" value="1"/>
</dbReference>
<keyword evidence="11" id="KW-1185">Reference proteome</keyword>
<dbReference type="Proteomes" id="UP000007488">
    <property type="component" value="Chromosome"/>
</dbReference>
<dbReference type="HOGENOM" id="CLU_106710_3_0_9"/>
<evidence type="ECO:0000256" key="9">
    <source>
        <dbReference type="HAMAP-Rule" id="MF_00009"/>
    </source>
</evidence>
<keyword evidence="3 9" id="KW-0698">rRNA processing</keyword>
<protein>
    <recommendedName>
        <fullName evidence="9">Endoribonuclease YbeY</fullName>
        <ecNumber evidence="9">3.1.-.-</ecNumber>
    </recommendedName>
</protein>
<keyword evidence="7 9" id="KW-0378">Hydrolase</keyword>
<dbReference type="EMBL" id="CP002547">
    <property type="protein sequence ID" value="ADY56709.1"/>
    <property type="molecule type" value="Genomic_DNA"/>
</dbReference>